<evidence type="ECO:0000259" key="6">
    <source>
        <dbReference type="PROSITE" id="PS51007"/>
    </source>
</evidence>
<dbReference type="NCBIfam" id="TIGR02604">
    <property type="entry name" value="Piru_Ver_Nterm"/>
    <property type="match status" value="1"/>
</dbReference>
<dbReference type="RefSeq" id="WP_145353111.1">
    <property type="nucleotide sequence ID" value="NZ_CP036262.1"/>
</dbReference>
<keyword evidence="1 4" id="KW-0349">Heme</keyword>
<dbReference type="InterPro" id="IPR036514">
    <property type="entry name" value="SGNH_hydro_sf"/>
</dbReference>
<feature type="domain" description="Cytochrome c" evidence="6">
    <location>
        <begin position="1149"/>
        <end position="1285"/>
    </location>
</feature>
<evidence type="ECO:0000256" key="3">
    <source>
        <dbReference type="ARBA" id="ARBA00023004"/>
    </source>
</evidence>
<dbReference type="Pfam" id="PF23500">
    <property type="entry name" value="DUF7133"/>
    <property type="match status" value="2"/>
</dbReference>
<dbReference type="Gene3D" id="2.120.10.30">
    <property type="entry name" value="TolB, C-terminal domain"/>
    <property type="match status" value="1"/>
</dbReference>
<evidence type="ECO:0000256" key="1">
    <source>
        <dbReference type="ARBA" id="ARBA00022617"/>
    </source>
</evidence>
<keyword evidence="8" id="KW-1185">Reference proteome</keyword>
<dbReference type="InterPro" id="IPR011041">
    <property type="entry name" value="Quinoprot_gluc/sorb_DH_b-prop"/>
</dbReference>
<feature type="signal peptide" evidence="5">
    <location>
        <begin position="1"/>
        <end position="26"/>
    </location>
</feature>
<reference evidence="7 8" key="1">
    <citation type="submission" date="2019-02" db="EMBL/GenBank/DDBJ databases">
        <title>Deep-cultivation of Planctomycetes and their phenomic and genomic characterization uncovers novel biology.</title>
        <authorList>
            <person name="Wiegand S."/>
            <person name="Jogler M."/>
            <person name="Boedeker C."/>
            <person name="Pinto D."/>
            <person name="Vollmers J."/>
            <person name="Rivas-Marin E."/>
            <person name="Kohn T."/>
            <person name="Peeters S.H."/>
            <person name="Heuer A."/>
            <person name="Rast P."/>
            <person name="Oberbeckmann S."/>
            <person name="Bunk B."/>
            <person name="Jeske O."/>
            <person name="Meyerdierks A."/>
            <person name="Storesund J.E."/>
            <person name="Kallscheuer N."/>
            <person name="Luecker S."/>
            <person name="Lage O.M."/>
            <person name="Pohl T."/>
            <person name="Merkel B.J."/>
            <person name="Hornburger P."/>
            <person name="Mueller R.-W."/>
            <person name="Bruemmer F."/>
            <person name="Labrenz M."/>
            <person name="Spormann A.M."/>
            <person name="Op den Camp H."/>
            <person name="Overmann J."/>
            <person name="Amann R."/>
            <person name="Jetten M.S.M."/>
            <person name="Mascher T."/>
            <person name="Medema M.H."/>
            <person name="Devos D.P."/>
            <person name="Kaster A.-K."/>
            <person name="Ovreas L."/>
            <person name="Rohde M."/>
            <person name="Galperin M.Y."/>
            <person name="Jogler C."/>
        </authorList>
    </citation>
    <scope>NUCLEOTIDE SEQUENCE [LARGE SCALE GENOMIC DNA]</scope>
    <source>
        <strain evidence="7 8">FF011L</strain>
    </source>
</reference>
<keyword evidence="3 4" id="KW-0408">Iron</keyword>
<dbReference type="InterPro" id="IPR009056">
    <property type="entry name" value="Cyt_c-like_dom"/>
</dbReference>
<dbReference type="InterPro" id="IPR016024">
    <property type="entry name" value="ARM-type_fold"/>
</dbReference>
<evidence type="ECO:0000256" key="4">
    <source>
        <dbReference type="PROSITE-ProRule" id="PRU00433"/>
    </source>
</evidence>
<dbReference type="GO" id="GO:0020037">
    <property type="term" value="F:heme binding"/>
    <property type="evidence" value="ECO:0007669"/>
    <property type="project" value="InterPro"/>
</dbReference>
<dbReference type="InterPro" id="IPR011989">
    <property type="entry name" value="ARM-like"/>
</dbReference>
<dbReference type="PROSITE" id="PS51007">
    <property type="entry name" value="CYTC"/>
    <property type="match status" value="1"/>
</dbReference>
<sequence precursor="true">MPHPGSLVNTLALTLALSFPAASVLAQPASFSFQNNDRVVFLGDGLIEQAQYSGWIETALTASASDKTLTFRNLGWNGDTPAGDSRFGLSLVQAGHAPADEGWKQLQAQLELTQPNVLIIGYGMASSLEGGPDGIAKFISDYKRLLETARKISPDVRFVLLSPLNRTDKVPHAQTLVAYSEAIQKLAAQQDATFIDLSGAANDSKLRQDPIHLNSDGYRQIANVIDKSLTGGEANWQESPNTDALRQTILRKNTWWFHRSRPANMAYVFGFRKREQGQNAVEIPRFDKLIEKEEELIAQLSLLQNAAIQMPPKQTESQYAEFQAQPTPEFTIADDWEVTLWAENPQLNKPIHMNFDPQGRLWVASSEAYPMIEVGQSAPDKILVLEDTNGDGKADKSTTFADGLLIPTGIAPGDGGVYVAQSTDLLFLEDTDNDGKADRRTRTLSGFGTEDTHHNLHTLQWGVDGRLYMNQSVYTRTDTETPHGVVRLKAGGGFMLDTDRKQMNILFRGLWNAWGHQFDAYGQSFLTDGAGFQGIAWAFPGAAFNPIPRGRRVLDLISPGSYPKFASGEIVYGPSFPADWQGSMVTCDFRANRVTRFDIASQDAGFVTSQAPDLLRTSASTFRPIDIKQGPDGALYIADWSNPIINHGEVDFRDPRRDRWHGRIWRMRWKGAPEAKPRVDLAQLSTPVLLDNLLSEDRYVRDQSRRVLSERETSDISAALTTWLTTQESPEAKLQALWLRQTHRSVDRELLDELLAAEDPRIQAAAVRVLADWSLPSGSDAPLLGSDDNPLDRFRPLVAAAHPRVRLEAIRGLAGFESAAASLLALKGLEHPMDRFLQFALAQLVDDNSQPIMNAIESQEWSTEGSQAAARLEFVLTNIAPAQAENFLQSYLAANPMPSDGSGPWIELIGSAGGPAQLDKLLTQTAEGGFNSGATVRALTALTSAQRLKKRRPSKNLGRIGSLLKSKDPVVQKAAISLAGAWRLKGQIPPIAAFAAADSQETGLRLEAIAALQSIGEGEGIAKLAELTESTTGEVQTAAILSLAALAPQQAAPLFFSQLSETEDEAAATALWRRALSSQEAGKILAQAIPQDGLPEHALRAGVRAAQQSGRPEEALLAVLEPRIGQAMTAAEWSPKQIAALIEKVQTKGDPHRGEAIYWREKLQCVNCHAIGGVGGRVGPDMTSLGASAPADYIVESLFAPDAKIKEGFHSIVVATEDGLVVTGVKVENTGEELVLRDATNKLVRIPTADIIAKQAGRSLMPVGVVDRLSAEEQIDLIRFLTELGKPGRFDSSRGGVARVTEVLAGTHRVEQEGIQRILDGAPGLKWQPVLTRVDGTLTAAQLKAATVHPSRMSLIHAYIRTEMSVSEPGIAKFTIAGATHVTAWIDGVEIPQLANPEGSKEKNIQFEKDLSGGTHTLLLRLDARELPETLQIRSSDVTFAVE</sequence>
<dbReference type="Proteomes" id="UP000320672">
    <property type="component" value="Chromosome"/>
</dbReference>
<dbReference type="OrthoDB" id="228131at2"/>
<evidence type="ECO:0000256" key="2">
    <source>
        <dbReference type="ARBA" id="ARBA00022723"/>
    </source>
</evidence>
<dbReference type="Gene3D" id="3.40.50.1110">
    <property type="entry name" value="SGNH hydrolase"/>
    <property type="match status" value="1"/>
</dbReference>
<dbReference type="Pfam" id="PF13472">
    <property type="entry name" value="Lipase_GDSL_2"/>
    <property type="match status" value="1"/>
</dbReference>
<dbReference type="InterPro" id="IPR011042">
    <property type="entry name" value="6-blade_b-propeller_TolB-like"/>
</dbReference>
<gene>
    <name evidence="7" type="ORF">FF011L_39410</name>
</gene>
<dbReference type="Gene3D" id="1.10.760.10">
    <property type="entry name" value="Cytochrome c-like domain"/>
    <property type="match status" value="1"/>
</dbReference>
<dbReference type="CDD" id="cd01834">
    <property type="entry name" value="SGNH_hydrolase_like_2"/>
    <property type="match status" value="1"/>
</dbReference>
<dbReference type="SUPFAM" id="SSF50952">
    <property type="entry name" value="Soluble quinoprotein glucose dehydrogenase"/>
    <property type="match status" value="1"/>
</dbReference>
<dbReference type="InterPro" id="IPR036909">
    <property type="entry name" value="Cyt_c-like_dom_sf"/>
</dbReference>
<keyword evidence="2 4" id="KW-0479">Metal-binding</keyword>
<dbReference type="PANTHER" id="PTHR33546">
    <property type="entry name" value="LARGE, MULTIFUNCTIONAL SECRETED PROTEIN-RELATED"/>
    <property type="match status" value="1"/>
</dbReference>
<dbReference type="InterPro" id="IPR055557">
    <property type="entry name" value="DUF7133"/>
</dbReference>
<evidence type="ECO:0000256" key="5">
    <source>
        <dbReference type="SAM" id="SignalP"/>
    </source>
</evidence>
<evidence type="ECO:0000313" key="7">
    <source>
        <dbReference type="EMBL" id="QDS95154.1"/>
    </source>
</evidence>
<dbReference type="NCBIfam" id="TIGR02603">
    <property type="entry name" value="CxxCH_TIGR02603"/>
    <property type="match status" value="1"/>
</dbReference>
<organism evidence="7 8">
    <name type="scientific">Roseimaritima multifibrata</name>
    <dbReference type="NCBI Taxonomy" id="1930274"/>
    <lineage>
        <taxon>Bacteria</taxon>
        <taxon>Pseudomonadati</taxon>
        <taxon>Planctomycetota</taxon>
        <taxon>Planctomycetia</taxon>
        <taxon>Pirellulales</taxon>
        <taxon>Pirellulaceae</taxon>
        <taxon>Roseimaritima</taxon>
    </lineage>
</organism>
<evidence type="ECO:0000313" key="8">
    <source>
        <dbReference type="Proteomes" id="UP000320672"/>
    </source>
</evidence>
<dbReference type="Gene3D" id="1.25.10.10">
    <property type="entry name" value="Leucine-rich Repeat Variant"/>
    <property type="match status" value="2"/>
</dbReference>
<protein>
    <recommendedName>
        <fullName evidence="6">Cytochrome c domain-containing protein</fullName>
    </recommendedName>
</protein>
<dbReference type="SUPFAM" id="SSF52266">
    <property type="entry name" value="SGNH hydrolase"/>
    <property type="match status" value="1"/>
</dbReference>
<dbReference type="GO" id="GO:0046872">
    <property type="term" value="F:metal ion binding"/>
    <property type="evidence" value="ECO:0007669"/>
    <property type="project" value="UniProtKB-KW"/>
</dbReference>
<dbReference type="EMBL" id="CP036262">
    <property type="protein sequence ID" value="QDS95154.1"/>
    <property type="molecule type" value="Genomic_DNA"/>
</dbReference>
<dbReference type="Pfam" id="PF13646">
    <property type="entry name" value="HEAT_2"/>
    <property type="match status" value="1"/>
</dbReference>
<keyword evidence="5" id="KW-0732">Signal</keyword>
<accession>A0A517MJV8</accession>
<dbReference type="GO" id="GO:0016788">
    <property type="term" value="F:hydrolase activity, acting on ester bonds"/>
    <property type="evidence" value="ECO:0007669"/>
    <property type="project" value="UniProtKB-ARBA"/>
</dbReference>
<dbReference type="SUPFAM" id="SSF46626">
    <property type="entry name" value="Cytochrome c"/>
    <property type="match status" value="1"/>
</dbReference>
<dbReference type="GO" id="GO:0009055">
    <property type="term" value="F:electron transfer activity"/>
    <property type="evidence" value="ECO:0007669"/>
    <property type="project" value="InterPro"/>
</dbReference>
<dbReference type="InterPro" id="IPR013427">
    <property type="entry name" value="Haem-bd_dom_put"/>
</dbReference>
<dbReference type="InterPro" id="IPR013428">
    <property type="entry name" value="Membrane-bound_put_N"/>
</dbReference>
<dbReference type="KEGG" id="rml:FF011L_39410"/>
<dbReference type="SUPFAM" id="SSF48371">
    <property type="entry name" value="ARM repeat"/>
    <property type="match status" value="1"/>
</dbReference>
<feature type="chain" id="PRO_5022217055" description="Cytochrome c domain-containing protein" evidence="5">
    <location>
        <begin position="27"/>
        <end position="1443"/>
    </location>
</feature>
<dbReference type="PANTHER" id="PTHR33546:SF1">
    <property type="entry name" value="LARGE, MULTIFUNCTIONAL SECRETED PROTEIN"/>
    <property type="match status" value="1"/>
</dbReference>
<proteinExistence type="predicted"/>
<dbReference type="InterPro" id="IPR013830">
    <property type="entry name" value="SGNH_hydro"/>
</dbReference>
<name>A0A517MJV8_9BACT</name>